<proteinExistence type="predicted"/>
<feature type="compositionally biased region" description="Basic and acidic residues" evidence="1">
    <location>
        <begin position="122"/>
        <end position="131"/>
    </location>
</feature>
<dbReference type="KEGG" id="tmn:UCRPA7_1296"/>
<gene>
    <name evidence="2" type="ORF">UCRPA7_1296</name>
</gene>
<reference evidence="3" key="1">
    <citation type="journal article" date="2013" name="Genome Announc.">
        <title>Draft genome sequence of the ascomycete Phaeoacremonium aleophilum strain UCR-PA7, a causal agent of the esca disease complex in grapevines.</title>
        <authorList>
            <person name="Blanco-Ulate B."/>
            <person name="Rolshausen P."/>
            <person name="Cantu D."/>
        </authorList>
    </citation>
    <scope>NUCLEOTIDE SEQUENCE [LARGE SCALE GENOMIC DNA]</scope>
    <source>
        <strain evidence="3">UCR-PA7</strain>
    </source>
</reference>
<dbReference type="EMBL" id="KB932855">
    <property type="protein sequence ID" value="EOO03159.1"/>
    <property type="molecule type" value="Genomic_DNA"/>
</dbReference>
<protein>
    <submittedName>
        <fullName evidence="2">Uncharacterized protein</fullName>
    </submittedName>
</protein>
<dbReference type="HOGENOM" id="CLU_1611959_0_0_1"/>
<evidence type="ECO:0000256" key="1">
    <source>
        <dbReference type="SAM" id="MobiDB-lite"/>
    </source>
</evidence>
<dbReference type="OrthoDB" id="10482873at2759"/>
<dbReference type="AlphaFoldDB" id="R8BV32"/>
<sequence length="165" mass="18817">MSRRKGGFFGWLRKLFSRSKSPEPATHYYNAQSPPVQQYHQQHNQYAQGYYPPSGYSHEQSAFHQRADEIAQIQVAGMRRTAGGGYVHAYANRTAGPDPDAITSRPYDQTTVSSYGTNGKAWGEDKYEKQPGADSAWRGKPIGKQYDRREELTEEDEDMWARMAM</sequence>
<feature type="compositionally biased region" description="Polar residues" evidence="1">
    <location>
        <begin position="106"/>
        <end position="117"/>
    </location>
</feature>
<feature type="region of interest" description="Disordered" evidence="1">
    <location>
        <begin position="20"/>
        <end position="62"/>
    </location>
</feature>
<dbReference type="RefSeq" id="XP_007912070.1">
    <property type="nucleotide sequence ID" value="XM_007913879.1"/>
</dbReference>
<organism evidence="2 3">
    <name type="scientific">Phaeoacremonium minimum (strain UCR-PA7)</name>
    <name type="common">Esca disease fungus</name>
    <name type="synonym">Togninia minima</name>
    <dbReference type="NCBI Taxonomy" id="1286976"/>
    <lineage>
        <taxon>Eukaryota</taxon>
        <taxon>Fungi</taxon>
        <taxon>Dikarya</taxon>
        <taxon>Ascomycota</taxon>
        <taxon>Pezizomycotina</taxon>
        <taxon>Sordariomycetes</taxon>
        <taxon>Sordariomycetidae</taxon>
        <taxon>Togniniales</taxon>
        <taxon>Togniniaceae</taxon>
        <taxon>Phaeoacremonium</taxon>
    </lineage>
</organism>
<evidence type="ECO:0000313" key="2">
    <source>
        <dbReference type="EMBL" id="EOO03159.1"/>
    </source>
</evidence>
<feature type="compositionally biased region" description="Low complexity" evidence="1">
    <location>
        <begin position="37"/>
        <end position="51"/>
    </location>
</feature>
<accession>R8BV32</accession>
<keyword evidence="3" id="KW-1185">Reference proteome</keyword>
<dbReference type="GeneID" id="19321430"/>
<dbReference type="Proteomes" id="UP000014074">
    <property type="component" value="Unassembled WGS sequence"/>
</dbReference>
<feature type="region of interest" description="Disordered" evidence="1">
    <location>
        <begin position="93"/>
        <end position="165"/>
    </location>
</feature>
<evidence type="ECO:0000313" key="3">
    <source>
        <dbReference type="Proteomes" id="UP000014074"/>
    </source>
</evidence>
<name>R8BV32_PHAM7</name>